<evidence type="ECO:0008006" key="3">
    <source>
        <dbReference type="Google" id="ProtNLM"/>
    </source>
</evidence>
<dbReference type="Gene3D" id="3.40.630.30">
    <property type="match status" value="1"/>
</dbReference>
<name>A0A6L9XUP0_9MICO</name>
<gene>
    <name evidence="1" type="ORF">G3T36_02820</name>
</gene>
<accession>A0A6L9XUP0</accession>
<dbReference type="EMBL" id="JAAGWY010000001">
    <property type="protein sequence ID" value="NEN04794.1"/>
    <property type="molecule type" value="Genomic_DNA"/>
</dbReference>
<protein>
    <recommendedName>
        <fullName evidence="3">GNAT family N-acetyltransferase</fullName>
    </recommendedName>
</protein>
<organism evidence="1 2">
    <name type="scientific">Leifsonia tongyongensis</name>
    <dbReference type="NCBI Taxonomy" id="1268043"/>
    <lineage>
        <taxon>Bacteria</taxon>
        <taxon>Bacillati</taxon>
        <taxon>Actinomycetota</taxon>
        <taxon>Actinomycetes</taxon>
        <taxon>Micrococcales</taxon>
        <taxon>Microbacteriaceae</taxon>
        <taxon>Leifsonia</taxon>
    </lineage>
</organism>
<comment type="caution">
    <text evidence="1">The sequence shown here is derived from an EMBL/GenBank/DDBJ whole genome shotgun (WGS) entry which is preliminary data.</text>
</comment>
<evidence type="ECO:0000313" key="2">
    <source>
        <dbReference type="Proteomes" id="UP000474967"/>
    </source>
</evidence>
<keyword evidence="2" id="KW-1185">Reference proteome</keyword>
<evidence type="ECO:0000313" key="1">
    <source>
        <dbReference type="EMBL" id="NEN04794.1"/>
    </source>
</evidence>
<dbReference type="Proteomes" id="UP000474967">
    <property type="component" value="Unassembled WGS sequence"/>
</dbReference>
<dbReference type="InterPro" id="IPR016181">
    <property type="entry name" value="Acyl_CoA_acyltransferase"/>
</dbReference>
<reference evidence="1 2" key="1">
    <citation type="journal article" date="2014" name="J. Microbiol.">
        <title>Diaminobutyricibacter tongyongensis gen. nov., sp. nov. and Homoserinibacter gongjuensis gen. nov., sp. nov. belong to the family Microbacteriaceae.</title>
        <authorList>
            <person name="Kim S.J."/>
            <person name="Ahn J.H."/>
            <person name="Weon H.Y."/>
            <person name="Hamada M."/>
            <person name="Suzuki K."/>
            <person name="Kwon S.W."/>
        </authorList>
    </citation>
    <scope>NUCLEOTIDE SEQUENCE [LARGE SCALE GENOMIC DNA]</scope>
    <source>
        <strain evidence="1 2">NBRC 108724</strain>
    </source>
</reference>
<dbReference type="SUPFAM" id="SSF55729">
    <property type="entry name" value="Acyl-CoA N-acyltransferases (Nat)"/>
    <property type="match status" value="1"/>
</dbReference>
<sequence length="308" mass="34331">MRNATLEDYVCPPANVNVVNPGAAPEVKPISLDDAMEIAHFFHAQLNERVTADQWARLLMPPWEDGSAPNRGFQLVADGTVVGACAAVYSHRDIEGEGRAVCNLAAFCVLPDYRPHSVRLVRALLGQRGYVFTDFSPSGNVVAMNERLGFRHLDTAGRLLVNLPSPVPARVRVTDDPAVLSARLRGPDADAFRDHRQAAATRHLLVETDAAYAYLVYRRERRKGLPLFAVPLYVGGERDLLRMAWPRVGAHLLRRGLPFTLAERRLIGFTPSGPGRTFEHNRYKMFRDKGTDGASLDYLYSELTLVEW</sequence>
<dbReference type="AlphaFoldDB" id="A0A6L9XUP0"/>
<dbReference type="RefSeq" id="WP_163287890.1">
    <property type="nucleotide sequence ID" value="NZ_JAAGWY010000001.1"/>
</dbReference>
<proteinExistence type="predicted"/>